<comment type="caution">
    <text evidence="4">The sequence shown here is derived from an EMBL/GenBank/DDBJ whole genome shotgun (WGS) entry which is preliminary data.</text>
</comment>
<protein>
    <submittedName>
        <fullName evidence="4">GntR family transcriptional regulator</fullName>
    </submittedName>
</protein>
<name>A0A317ZJN7_9BACT</name>
<proteinExistence type="inferred from homology"/>
<sequence>MAEIGKFNELTIVDAVDHGLYLDGGELGNILLPQRYVTMDMLVGGTVEVFIYCDSEDRLVATTETPKGQVGEFAYLEVIGVKPNVGAFLDWGLSKDLLLPYREQGNFSIKTGDGLVVAIYLDEHTNRIVASTRLHRHISPEPPEYEANDPVDVLIYGDSPLGYKAIVDKKHRGLLYHSETNDKLEEGDRFTGYVKKVRSGGKIDLRRDPAGYKRVEPLAEQILTQLETAGGRLPFNDKSSPESIRETFDCSKKAFKQAIGALYKQRRITITEQGIETVAANETK</sequence>
<keyword evidence="5" id="KW-1185">Reference proteome</keyword>
<dbReference type="InterPro" id="IPR036388">
    <property type="entry name" value="WH-like_DNA-bd_sf"/>
</dbReference>
<dbReference type="InParanoid" id="A0A317ZJN7"/>
<dbReference type="OrthoDB" id="9801597at2"/>
<dbReference type="Pfam" id="PF17783">
    <property type="entry name" value="WHD_CvfB"/>
    <property type="match status" value="1"/>
</dbReference>
<dbReference type="InterPro" id="IPR014464">
    <property type="entry name" value="CvfB_fam"/>
</dbReference>
<dbReference type="PANTHER" id="PTHR37296:SF1">
    <property type="entry name" value="CONSERVED VIRULENCE FACTOR B"/>
    <property type="match status" value="1"/>
</dbReference>
<organism evidence="4 5">
    <name type="scientific">Coraliomargarita sinensis</name>
    <dbReference type="NCBI Taxonomy" id="2174842"/>
    <lineage>
        <taxon>Bacteria</taxon>
        <taxon>Pseudomonadati</taxon>
        <taxon>Verrucomicrobiota</taxon>
        <taxon>Opitutia</taxon>
        <taxon>Puniceicoccales</taxon>
        <taxon>Coraliomargaritaceae</taxon>
        <taxon>Coraliomargarita</taxon>
    </lineage>
</organism>
<evidence type="ECO:0000259" key="3">
    <source>
        <dbReference type="Pfam" id="PF17783"/>
    </source>
</evidence>
<feature type="domain" description="Conserved virulence factor B first S1" evidence="2">
    <location>
        <begin position="4"/>
        <end position="63"/>
    </location>
</feature>
<evidence type="ECO:0000313" key="5">
    <source>
        <dbReference type="Proteomes" id="UP000247099"/>
    </source>
</evidence>
<evidence type="ECO:0000259" key="2">
    <source>
        <dbReference type="Pfam" id="PF13509"/>
    </source>
</evidence>
<dbReference type="Proteomes" id="UP000247099">
    <property type="component" value="Unassembled WGS sequence"/>
</dbReference>
<dbReference type="Gene3D" id="1.10.10.10">
    <property type="entry name" value="Winged helix-like DNA-binding domain superfamily/Winged helix DNA-binding domain"/>
    <property type="match status" value="1"/>
</dbReference>
<reference evidence="4 5" key="1">
    <citation type="submission" date="2018-05" db="EMBL/GenBank/DDBJ databases">
        <title>Coraliomargarita sinensis sp. nov., isolated from a marine solar saltern.</title>
        <authorList>
            <person name="Zhou L.Y."/>
        </authorList>
    </citation>
    <scope>NUCLEOTIDE SEQUENCE [LARGE SCALE GENOMIC DNA]</scope>
    <source>
        <strain evidence="4 5">WN38</strain>
    </source>
</reference>
<dbReference type="InterPro" id="IPR039566">
    <property type="entry name" value="CvfB_S1_st"/>
</dbReference>
<dbReference type="RefSeq" id="WP_110131075.1">
    <property type="nucleotide sequence ID" value="NZ_QHJQ01000005.1"/>
</dbReference>
<dbReference type="Gene3D" id="2.40.50.140">
    <property type="entry name" value="Nucleic acid-binding proteins"/>
    <property type="match status" value="1"/>
</dbReference>
<evidence type="ECO:0000313" key="4">
    <source>
        <dbReference type="EMBL" id="PXA04128.1"/>
    </source>
</evidence>
<dbReference type="InterPro" id="IPR040764">
    <property type="entry name" value="CvfB_WH"/>
</dbReference>
<gene>
    <name evidence="4" type="ORF">DDZ13_08805</name>
</gene>
<evidence type="ECO:0000256" key="1">
    <source>
        <dbReference type="PIRNR" id="PIRNR012524"/>
    </source>
</evidence>
<dbReference type="Pfam" id="PF13509">
    <property type="entry name" value="S1_2"/>
    <property type="match status" value="1"/>
</dbReference>
<dbReference type="InterPro" id="IPR012340">
    <property type="entry name" value="NA-bd_OB-fold"/>
</dbReference>
<feature type="domain" description="Conserved virulence factor B-like winged helix" evidence="3">
    <location>
        <begin position="220"/>
        <end position="276"/>
    </location>
</feature>
<dbReference type="PIRSF" id="PIRSF012524">
    <property type="entry name" value="YitL_S1"/>
    <property type="match status" value="1"/>
</dbReference>
<dbReference type="AlphaFoldDB" id="A0A317ZJN7"/>
<dbReference type="EMBL" id="QHJQ01000005">
    <property type="protein sequence ID" value="PXA04128.1"/>
    <property type="molecule type" value="Genomic_DNA"/>
</dbReference>
<dbReference type="PANTHER" id="PTHR37296">
    <property type="entry name" value="CONSERVED VIRULENCE FACTOR B"/>
    <property type="match status" value="1"/>
</dbReference>
<accession>A0A317ZJN7</accession>
<comment type="similarity">
    <text evidence="1">Belongs to the CvfB family.</text>
</comment>